<evidence type="ECO:0000259" key="1">
    <source>
        <dbReference type="Pfam" id="PF10552"/>
    </source>
</evidence>
<dbReference type="RefSeq" id="WP_075830140.1">
    <property type="nucleotide sequence ID" value="NZ_MSTI01000007.1"/>
</dbReference>
<dbReference type="AlphaFoldDB" id="A0A1U7P4T0"/>
<proteinExistence type="predicted"/>
<keyword evidence="3" id="KW-1185">Reference proteome</keyword>
<evidence type="ECO:0000313" key="2">
    <source>
        <dbReference type="EMBL" id="OLV20185.1"/>
    </source>
</evidence>
<dbReference type="InterPro" id="IPR018878">
    <property type="entry name" value="ORF6C_dom"/>
</dbReference>
<comment type="caution">
    <text evidence="2">The sequence shown here is derived from an EMBL/GenBank/DDBJ whole genome shotgun (WGS) entry which is preliminary data.</text>
</comment>
<dbReference type="EMBL" id="MSTI01000007">
    <property type="protein sequence ID" value="OLV20185.1"/>
    <property type="molecule type" value="Genomic_DNA"/>
</dbReference>
<organism evidence="2 3">
    <name type="scientific">Deinococcus marmoris</name>
    <dbReference type="NCBI Taxonomy" id="249408"/>
    <lineage>
        <taxon>Bacteria</taxon>
        <taxon>Thermotogati</taxon>
        <taxon>Deinococcota</taxon>
        <taxon>Deinococci</taxon>
        <taxon>Deinococcales</taxon>
        <taxon>Deinococcaceae</taxon>
        <taxon>Deinococcus</taxon>
    </lineage>
</organism>
<dbReference type="Pfam" id="PF10552">
    <property type="entry name" value="ORF6C"/>
    <property type="match status" value="1"/>
</dbReference>
<feature type="domain" description="ORF6C" evidence="1">
    <location>
        <begin position="168"/>
        <end position="252"/>
    </location>
</feature>
<name>A0A1U7P4T0_9DEIO</name>
<dbReference type="OrthoDB" id="71495at2"/>
<sequence length="269" mass="30177">MQSIQERITQIKSQIEGERQFDENGQEFWSARGLAPILGYRNWEQIPGLIERASAAAENAGASAQNHFRPASKMVAIGSKSARDLLDFRMSRYGCYLFAMNGDPRKPEISCAQSYFVVKTHQMETVERQALEDQQARALPAAAPTLPAPVGMDFLQQFAGNVLVAIQQQAHTTKEEVKAEIRTEITQTLGEWPISGSQPREIHSRVGKLAKLMGGQRAHFSDAWRRLKDRYEVIGYRDLTVGQFDDAVKFLDLQIASYQTDGGLFRGEL</sequence>
<evidence type="ECO:0000313" key="3">
    <source>
        <dbReference type="Proteomes" id="UP000186607"/>
    </source>
</evidence>
<dbReference type="Proteomes" id="UP000186607">
    <property type="component" value="Unassembled WGS sequence"/>
</dbReference>
<gene>
    <name evidence="2" type="ORF">BOO71_0000583</name>
</gene>
<protein>
    <submittedName>
        <fullName evidence="2">DNA-damage-inducible protein D</fullName>
    </submittedName>
</protein>
<accession>A0A1U7P4T0</accession>
<reference evidence="2 3" key="1">
    <citation type="submission" date="2017-01" db="EMBL/GenBank/DDBJ databases">
        <title>Genome Analysis of Deinococcus marmoris KOPRI26562.</title>
        <authorList>
            <person name="Kim J.H."/>
            <person name="Oh H.-M."/>
        </authorList>
    </citation>
    <scope>NUCLEOTIDE SEQUENCE [LARGE SCALE GENOMIC DNA]</scope>
    <source>
        <strain evidence="2 3">KOPRI26562</strain>
    </source>
</reference>
<dbReference type="STRING" id="249408.BOO71_0000583"/>